<accession>A0ABW7GDF9</accession>
<reference evidence="1 2" key="1">
    <citation type="submission" date="2024-09" db="EMBL/GenBank/DDBJ databases">
        <title>Novel species of the genus Pelomonas and Roseateles isolated from streams.</title>
        <authorList>
            <person name="Lu H."/>
        </authorList>
    </citation>
    <scope>NUCLEOTIDE SEQUENCE [LARGE SCALE GENOMIC DNA]</scope>
    <source>
        <strain evidence="1 2">BYS96W</strain>
    </source>
</reference>
<comment type="caution">
    <text evidence="1">The sequence shown here is derived from an EMBL/GenBank/DDBJ whole genome shotgun (WGS) entry which is preliminary data.</text>
</comment>
<dbReference type="RefSeq" id="WP_394492326.1">
    <property type="nucleotide sequence ID" value="NZ_JBIGIA010000036.1"/>
</dbReference>
<keyword evidence="2" id="KW-1185">Reference proteome</keyword>
<evidence type="ECO:0000313" key="2">
    <source>
        <dbReference type="Proteomes" id="UP001606305"/>
    </source>
</evidence>
<name>A0ABW7GDF9_9BURK</name>
<gene>
    <name evidence="1" type="ORF">ACG00X_23930</name>
</gene>
<dbReference type="EMBL" id="JBIGIA010000036">
    <property type="protein sequence ID" value="MFG6459887.1"/>
    <property type="molecule type" value="Genomic_DNA"/>
</dbReference>
<protein>
    <submittedName>
        <fullName evidence="1">Uncharacterized protein</fullName>
    </submittedName>
</protein>
<proteinExistence type="predicted"/>
<evidence type="ECO:0000313" key="1">
    <source>
        <dbReference type="EMBL" id="MFG6459887.1"/>
    </source>
</evidence>
<dbReference type="Proteomes" id="UP001606305">
    <property type="component" value="Unassembled WGS sequence"/>
</dbReference>
<organism evidence="1 2">
    <name type="scientific">Pelomonas nitida</name>
    <dbReference type="NCBI Taxonomy" id="3299027"/>
    <lineage>
        <taxon>Bacteria</taxon>
        <taxon>Pseudomonadati</taxon>
        <taxon>Pseudomonadota</taxon>
        <taxon>Betaproteobacteria</taxon>
        <taxon>Burkholderiales</taxon>
        <taxon>Sphaerotilaceae</taxon>
        <taxon>Roseateles</taxon>
    </lineage>
</organism>
<sequence length="325" mass="35351">MIVDFEDACWTTGSAEWDRSLVELLVLLVKNEQHAILADSNALLLWCARCLPTHVEYFKIRLAAAQCRANSLTVYVSVGGAAAAVGAPPWILTANAAQDIVSAPLRLFLENNKSDQMFVEATIPAFAKWRDSSWVTAVMGGGTAMQGDMKLAANDDVARWRTFFLFDSDRLHPDELNPGWAPPGGDRCQGHQFESLCAGLPANRWHRLSRRSIENYLPQAVLVPLNQQLAITLSSPSVGNMVKHFNFKEGLAGDGVSPPRATHAVRASRSKGFWLALTAAEVATLQNGFGSNVSNEFSNIPANYSWSHDVVSEAASLSDALQDAL</sequence>